<evidence type="ECO:0000256" key="3">
    <source>
        <dbReference type="ARBA" id="ARBA00022722"/>
    </source>
</evidence>
<dbReference type="PROSITE" id="PS51749">
    <property type="entry name" value="HNH_CAS9"/>
    <property type="match status" value="1"/>
</dbReference>
<dbReference type="Proteomes" id="UP000260793">
    <property type="component" value="Unassembled WGS sequence"/>
</dbReference>
<evidence type="ECO:0000256" key="5">
    <source>
        <dbReference type="ARBA" id="ARBA00022759"/>
    </source>
</evidence>
<dbReference type="InterPro" id="IPR032240">
    <property type="entry name" value="Cas9_REC"/>
</dbReference>
<dbReference type="RefSeq" id="WP_117688358.1">
    <property type="nucleotide sequence ID" value="NZ_QSQN01000025.1"/>
</dbReference>
<keyword evidence="8 13" id="KW-0694">RNA-binding</keyword>
<reference evidence="16 17" key="1">
    <citation type="submission" date="2018-08" db="EMBL/GenBank/DDBJ databases">
        <title>A genome reference for cultivated species of the human gut microbiota.</title>
        <authorList>
            <person name="Zou Y."/>
            <person name="Xue W."/>
            <person name="Luo G."/>
        </authorList>
    </citation>
    <scope>NUCLEOTIDE SEQUENCE [LARGE SCALE GENOMIC DNA]</scope>
    <source>
        <strain evidence="16 17">TF11-7</strain>
    </source>
</reference>
<feature type="binding site" evidence="13">
    <location>
        <position position="775"/>
    </location>
    <ligand>
        <name>Mg(2+)</name>
        <dbReference type="ChEBI" id="CHEBI:18420"/>
        <label>1</label>
    </ligand>
</feature>
<dbReference type="Pfam" id="PF16595">
    <property type="entry name" value="Cas9_PI"/>
    <property type="match status" value="1"/>
</dbReference>
<keyword evidence="3 13" id="KW-0540">Nuclease</keyword>
<evidence type="ECO:0000256" key="1">
    <source>
        <dbReference type="ARBA" id="ARBA00001946"/>
    </source>
</evidence>
<evidence type="ECO:0000256" key="12">
    <source>
        <dbReference type="ARBA" id="ARBA00046380"/>
    </source>
</evidence>
<sequence length="1341" mass="156353">MGKGYYVGLDMGTGSVGWAVTDESYQIFRRHGKAMWGVRLFESAKTAEERRMFRTGRRRLDRRGWRIEILQEIFAEEISRVDPGFFLRMKESKYYPEDKRDIQGNCPELPYTLFVDKTFTDKDFHKKYPTIYHLRKMLMETEDTPDMRLVYLALHHMMKHRGHFLLFGDISQVTEFKNTFNQFIENIRNEEMDFEIELDESAVQMIEETLKDKNLTRSAKKAKLVKGLNAKNVRDKAFLTLLSGGTVKLSDLFGMEELNEGERPKISFADNRYEEYAAVVEMELGELYYIVESAKAVYDWAILSDILGGSTSVSDAKVRAYEKHKADLKYLKAVVKEYFPKEVYNAVFVESSDKLNNYPAYIGMTKKNGKKVSLEGKRCSREEFMDFLKKNIVVKLPDEETKMYLQSELEKDSFLPKQVNKDNGVIPYQVHKYELKKILDNLGDKIPFLKENAEKIEKLFSFRIPYYVGPLRTGNGENSKFAWAERKSTEKIYPWNFENVIDVEQSAENFIRRMTNKCTYLIGEDVLPKDSLLYSKFMVLNELNNLRLDGQKISVELKQKIYRDVFCRSRKVTQKKLKSYLIREGIAGKNVELTGIDGDFKGSLTAYHDFKEKLTGVELTQKEKEEIILNIVLFGDDKKLLKQRLKKKFPQLTEKQINTVTALSYKGWGRLSKKLLEEVTVPAPETGEVWNIITALWETNDNFMQLLGKEYQFSDRIEEFNEEKADPEVSYQTIEDLYVSPAVKRQIWQTLQIVQEIEKVMGEKPKRVFVEMAREKQENKRMESRKKTLSDLYKKCKKEEPEWIETLCTSLEKHEEHQLRSDKLYLYYTQKGRCMYSGEPIDLEDLWDNTKYDIDHIYPQSKTMDDSLKNRVLVKKEYNAKKSDTYPIAADIQKKMMPFWKSLLTGGFIPKEKYDRLVRNNPLDANELAGFIERQIVETRQSTKAVAEILKKILPDTEIVYVKAKTVSKFRQDFDFIKVRDMNDLHHAKDAYLNIVVGNVYFVKFTKNAAWFVKENPGRTYNLEKMFIWDVARDGEIAWKAGKSGSIVQVRAMMEKNHILVTRRSYEVKGGLFDQQILKKGKGQVPVKESDERLRDIGKYGGYNKAAGVYFMLVSSKDKKGKEQRTIEFVPIYLKDRVEKDMESARNYLMEERGLREPKILIKKIKIDTLFKVDGFYMWLSGRTSNQLIFKGANQLILSKEDMKTLKKVVKYIQRQKEDKNVKISVRDGITEEELLKLYETFLDKIRHSIYGVRLSSQEKTLVNGKEKFIDLSVEAKCQVLYEILHLFQCQSGAANLKMIGGPASAGILVMNNNISKCKNISIVNQSPTGIYEKEIDLLRV</sequence>
<dbReference type="GO" id="GO:0043571">
    <property type="term" value="P:maintenance of CRISPR repeat elements"/>
    <property type="evidence" value="ECO:0007669"/>
    <property type="project" value="UniProtKB-UniRule"/>
</dbReference>
<dbReference type="GO" id="GO:0004519">
    <property type="term" value="F:endonuclease activity"/>
    <property type="evidence" value="ECO:0007669"/>
    <property type="project" value="UniProtKB-UniRule"/>
</dbReference>
<feature type="binding site" evidence="13">
    <location>
        <position position="775"/>
    </location>
    <ligand>
        <name>Mg(2+)</name>
        <dbReference type="ChEBI" id="CHEBI:18420"/>
        <label>2</label>
    </ligand>
</feature>
<dbReference type="Pfam" id="PF22702">
    <property type="entry name" value="Cas9_RuvC"/>
    <property type="match status" value="1"/>
</dbReference>
<dbReference type="InterPro" id="IPR033114">
    <property type="entry name" value="HNH_CAS9"/>
</dbReference>
<dbReference type="GO" id="GO:0003677">
    <property type="term" value="F:DNA binding"/>
    <property type="evidence" value="ECO:0007669"/>
    <property type="project" value="UniProtKB-UniRule"/>
</dbReference>
<keyword evidence="10 13" id="KW-0238">DNA-binding</keyword>
<comment type="similarity">
    <text evidence="13">Belongs to the CRISPR-associated Cas9 family.</text>
</comment>
<feature type="binding site" evidence="13">
    <location>
        <position position="771"/>
    </location>
    <ligand>
        <name>Mg(2+)</name>
        <dbReference type="ChEBI" id="CHEBI:18420"/>
        <label>1</label>
    </ligand>
</feature>
<feature type="coiled-coil region" evidence="14">
    <location>
        <begin position="772"/>
        <end position="799"/>
    </location>
</feature>
<dbReference type="NCBIfam" id="TIGR01865">
    <property type="entry name" value="cas_Csn1"/>
    <property type="match status" value="1"/>
</dbReference>
<dbReference type="HAMAP" id="MF_01480">
    <property type="entry name" value="Cas9"/>
    <property type="match status" value="1"/>
</dbReference>
<dbReference type="Pfam" id="PF13395">
    <property type="entry name" value="HNH_4"/>
    <property type="match status" value="1"/>
</dbReference>
<comment type="caution">
    <text evidence="16">The sequence shown here is derived from an EMBL/GenBank/DDBJ whole genome shotgun (WGS) entry which is preliminary data.</text>
</comment>
<dbReference type="InterPro" id="IPR032239">
    <property type="entry name" value="Cas9-BH"/>
</dbReference>
<proteinExistence type="inferred from homology"/>
<name>A0A3E4LMJ5_9FIRM</name>
<dbReference type="GO" id="GO:0051607">
    <property type="term" value="P:defense response to virus"/>
    <property type="evidence" value="ECO:0007669"/>
    <property type="project" value="UniProtKB-UniRule"/>
</dbReference>
<keyword evidence="9 13" id="KW-0051">Antiviral defense</keyword>
<keyword evidence="14" id="KW-0175">Coiled coil</keyword>
<dbReference type="InterPro" id="IPR055228">
    <property type="entry name" value="Cas9_RuvC"/>
</dbReference>
<accession>A0A3E4LMJ5</accession>
<dbReference type="Pfam" id="PF16593">
    <property type="entry name" value="Cas9-BH"/>
    <property type="match status" value="1"/>
</dbReference>
<evidence type="ECO:0000256" key="13">
    <source>
        <dbReference type="HAMAP-Rule" id="MF_01480"/>
    </source>
</evidence>
<dbReference type="GO" id="GO:0003723">
    <property type="term" value="F:RNA binding"/>
    <property type="evidence" value="ECO:0007669"/>
    <property type="project" value="UniProtKB-UniRule"/>
</dbReference>
<comment type="subunit">
    <text evidence="12 13">Monomer. Binds crRNA and tracrRNA.</text>
</comment>
<evidence type="ECO:0000256" key="14">
    <source>
        <dbReference type="SAM" id="Coils"/>
    </source>
</evidence>
<dbReference type="InterPro" id="IPR003615">
    <property type="entry name" value="HNH_nuc"/>
</dbReference>
<dbReference type="InterPro" id="IPR032237">
    <property type="entry name" value="Cas9_PI"/>
</dbReference>
<dbReference type="InterPro" id="IPR028629">
    <property type="entry name" value="Cas9"/>
</dbReference>
<feature type="active site" description="Proton acceptor for HNH nuclease domain" evidence="13">
    <location>
        <position position="856"/>
    </location>
</feature>
<keyword evidence="6 13" id="KW-0378">Hydrolase</keyword>
<dbReference type="Pfam" id="PF16592">
    <property type="entry name" value="Cas9_REC"/>
    <property type="match status" value="1"/>
</dbReference>
<dbReference type="Gene3D" id="1.10.30.50">
    <property type="match status" value="1"/>
</dbReference>
<comment type="function">
    <text evidence="13">CRISPR (clustered regularly interspaced short palindromic repeat) is an adaptive immune system that provides protection against mobile genetic elements (viruses, transposable elements and conjugative plasmids). CRISPR clusters contain spacers, sequences complementary to antecedent mobile elements, and target invading nucleic acids. CRISPR clusters are transcribed and processed into CRISPR RNA (crRNA). In type II CRISPR systems correct processing of pre-crRNA requires a trans-encoded small RNA (tracrRNA), endogenous ribonuclease 3 (rnc) and this protein. The tracrRNA serves as a guide for ribonuclease 3-aided processing of pre-crRNA. Subsequently Cas9/crRNA/tracrRNA endonucleolytically cleaves linear or circular dsDNA target complementary to the spacer; Cas9 is inactive in the absence of the 2 guide RNAs (gRNA). Cas9 recognizes the protospacer adjacent motif (PAM) in the CRISPR repeat sequences to help distinguish self versus nonself, as targets within the bacterial CRISPR locus do not have PAMs. PAM recognition is also required for catalytic activity.</text>
</comment>
<dbReference type="GO" id="GO:0016787">
    <property type="term" value="F:hydrolase activity"/>
    <property type="evidence" value="ECO:0007669"/>
    <property type="project" value="UniProtKB-KW"/>
</dbReference>
<feature type="binding site" evidence="13">
    <location>
        <position position="10"/>
    </location>
    <ligand>
        <name>Mg(2+)</name>
        <dbReference type="ChEBI" id="CHEBI:18420"/>
        <label>1</label>
    </ligand>
</feature>
<feature type="binding site" evidence="13">
    <location>
        <position position="987"/>
    </location>
    <ligand>
        <name>Mg(2+)</name>
        <dbReference type="ChEBI" id="CHEBI:18420"/>
        <label>2</label>
    </ligand>
</feature>
<comment type="domain">
    <text evidence="13">Has 2 endonuclease domains. The discontinuous RuvC-like domain cleaves the target DNA noncomplementary to crRNA while the HNH nuclease domain cleaves the target DNA complementary to crRNA.</text>
</comment>
<evidence type="ECO:0000256" key="7">
    <source>
        <dbReference type="ARBA" id="ARBA00022842"/>
    </source>
</evidence>
<evidence type="ECO:0000256" key="4">
    <source>
        <dbReference type="ARBA" id="ARBA00022723"/>
    </source>
</evidence>
<keyword evidence="7 13" id="KW-0460">Magnesium</keyword>
<evidence type="ECO:0000256" key="8">
    <source>
        <dbReference type="ARBA" id="ARBA00022884"/>
    </source>
</evidence>
<keyword evidence="4 13" id="KW-0479">Metal-binding</keyword>
<evidence type="ECO:0000256" key="6">
    <source>
        <dbReference type="ARBA" id="ARBA00022801"/>
    </source>
</evidence>
<dbReference type="EC" id="3.1.-.-" evidence="13"/>
<comment type="cofactor">
    <cofactor evidence="1 13">
        <name>Mg(2+)</name>
        <dbReference type="ChEBI" id="CHEBI:18420"/>
    </cofactor>
</comment>
<gene>
    <name evidence="13 16" type="primary">cas9</name>
    <name evidence="16" type="ORF">DXD17_09955</name>
</gene>
<evidence type="ECO:0000313" key="16">
    <source>
        <dbReference type="EMBL" id="RGK38566.1"/>
    </source>
</evidence>
<dbReference type="EMBL" id="QSQN01000025">
    <property type="protein sequence ID" value="RGK38566.1"/>
    <property type="molecule type" value="Genomic_DNA"/>
</dbReference>
<feature type="active site" description="For RuvC-like nuclease domain" evidence="13">
    <location>
        <position position="10"/>
    </location>
</feature>
<evidence type="ECO:0000259" key="15">
    <source>
        <dbReference type="PROSITE" id="PS51749"/>
    </source>
</evidence>
<evidence type="ECO:0000313" key="17">
    <source>
        <dbReference type="Proteomes" id="UP000260793"/>
    </source>
</evidence>
<feature type="domain" description="HNH Cas9-type" evidence="15">
    <location>
        <begin position="775"/>
        <end position="936"/>
    </location>
</feature>
<dbReference type="GO" id="GO:0046872">
    <property type="term" value="F:metal ion binding"/>
    <property type="evidence" value="ECO:0007669"/>
    <property type="project" value="UniProtKB-UniRule"/>
</dbReference>
<evidence type="ECO:0000256" key="10">
    <source>
        <dbReference type="ARBA" id="ARBA00023125"/>
    </source>
</evidence>
<evidence type="ECO:0000256" key="9">
    <source>
        <dbReference type="ARBA" id="ARBA00023118"/>
    </source>
</evidence>
<protein>
    <recommendedName>
        <fullName evidence="13">CRISPR-associated endonuclease Cas9</fullName>
        <ecNumber evidence="13">3.1.-.-</ecNumber>
    </recommendedName>
</protein>
<evidence type="ECO:0000256" key="11">
    <source>
        <dbReference type="ARBA" id="ARBA00023211"/>
    </source>
</evidence>
<feature type="binding site" evidence="13">
    <location>
        <position position="10"/>
    </location>
    <ligand>
        <name>Mg(2+)</name>
        <dbReference type="ChEBI" id="CHEBI:18420"/>
        <label>2</label>
    </ligand>
</feature>
<keyword evidence="5 13" id="KW-0255">Endonuclease</keyword>
<keyword evidence="11" id="KW-0464">Manganese</keyword>
<comment type="similarity">
    <text evidence="2">Belongs to the CRISPR-associated protein Cas9 family. Subtype II-A subfamily.</text>
</comment>
<organism evidence="16 17">
    <name type="scientific">[Ruminococcus] lactaris</name>
    <dbReference type="NCBI Taxonomy" id="46228"/>
    <lineage>
        <taxon>Bacteria</taxon>
        <taxon>Bacillati</taxon>
        <taxon>Bacillota</taxon>
        <taxon>Clostridia</taxon>
        <taxon>Lachnospirales</taxon>
        <taxon>Lachnospiraceae</taxon>
        <taxon>Mediterraneibacter</taxon>
    </lineage>
</organism>
<evidence type="ECO:0000256" key="2">
    <source>
        <dbReference type="ARBA" id="ARBA00005244"/>
    </source>
</evidence>